<evidence type="ECO:0000313" key="14">
    <source>
        <dbReference type="EMBL" id="OIJ12580.1"/>
    </source>
</evidence>
<dbReference type="Pfam" id="PF00359">
    <property type="entry name" value="PTS_EIIA_2"/>
    <property type="match status" value="1"/>
</dbReference>
<dbReference type="InterPro" id="IPR002178">
    <property type="entry name" value="PTS_EIIA_type-2_dom"/>
</dbReference>
<dbReference type="InterPro" id="IPR036634">
    <property type="entry name" value="PRD_sf"/>
</dbReference>
<keyword evidence="7" id="KW-0418">Kinase</keyword>
<evidence type="ECO:0000256" key="5">
    <source>
        <dbReference type="ARBA" id="ARBA00022679"/>
    </source>
</evidence>
<keyword evidence="2" id="KW-0813">Transport</keyword>
<gene>
    <name evidence="14" type="ORF">BKP37_14235</name>
</gene>
<evidence type="ECO:0000259" key="11">
    <source>
        <dbReference type="PROSITE" id="PS51094"/>
    </source>
</evidence>
<comment type="function">
    <text evidence="8">The phosphoenolpyruvate-dependent sugar phosphotransferase system (sugar PTS), a major carbohydrate active transport system, catalyzes the phosphorylation of incoming sugar substrates concomitantly with their translocation across the cell membrane. The enzyme II UlaABC PTS system is involved in ascorbate transport.</text>
</comment>
<keyword evidence="3" id="KW-0963">Cytoplasm</keyword>
<dbReference type="GO" id="GO:0009401">
    <property type="term" value="P:phosphoenolpyruvate-dependent sugar phosphotransferase system"/>
    <property type="evidence" value="ECO:0007669"/>
    <property type="project" value="UniProtKB-KW"/>
</dbReference>
<evidence type="ECO:0000256" key="1">
    <source>
        <dbReference type="ARBA" id="ARBA00004496"/>
    </source>
</evidence>
<dbReference type="PROSITE" id="PS00372">
    <property type="entry name" value="PTS_EIIA_TYPE_2_HIS"/>
    <property type="match status" value="1"/>
</dbReference>
<dbReference type="Proteomes" id="UP000179524">
    <property type="component" value="Unassembled WGS sequence"/>
</dbReference>
<dbReference type="GO" id="GO:0008982">
    <property type="term" value="F:protein-N(PI)-phosphohistidine-sugar phosphotransferase activity"/>
    <property type="evidence" value="ECO:0007669"/>
    <property type="project" value="InterPro"/>
</dbReference>
<dbReference type="PROSITE" id="PS51099">
    <property type="entry name" value="PTS_EIIB_TYPE_2"/>
    <property type="match status" value="1"/>
</dbReference>
<sequence length="685" mass="79568">MHLDDRSNYLLKEVITNPGVKNKDLEVKFNLSRRQIGYSFVKINDWLQSNNFPPIERSKNGTFIINPTLITLLQVEKKPARSDEYILSDKDRVYMIYLMLLSRNEELSLLHFTSTLEVSKNTILSDIKNAQTQLAPYKLLIQYSRQTGYSIEGSEFQKRKLLIFVIDRILEMYNGESRLQQIANIKEADISDLQERIEKIESKLNLKFTCEKVRSMPYEILLIVRRIKLGKYISSLKVQYDELSDTKEFIAAEELLYDIEHIPSQERLYITLHLLTTNIASSEMLTEETIPELIAALREMLSLFEKYACIEIENRDHLGDKILLHLKPAYYRIKYKLTVSNYLVETINKEYKELHHLVKKSSLPLQKLIGCEIPDSEAAYLTMLIGGWLKRQGENLERKVKALVVCPNGVSVSKLIDSTLRELFPEFLFLDSLSVREFQNFKLDYDVVFSPVFLQTKKKLYVVKSFLERDDKDRLRKQVMLELYGYVPSEMNVEKILEIIERHAKINDKHSLSKELNQYLHRDNEINEKKKIGNHKPHLADLITGEKIILKKSIESWEDAIRVSSEPLVLNGSVTEGYVDAMIERYDQNDPYIIIGHNLAIPHATPEDGVNEVSMSLLRLEEGVQFSKEHNVHVVVTIAALDKEQHLRALTQLMKLSGNKEAINSIIQAKNEKEIYQILKKYSID</sequence>
<name>A0A1S2LK59_9BACI</name>
<feature type="domain" description="PTS EIIB type-2" evidence="12">
    <location>
        <begin position="400"/>
        <end position="487"/>
    </location>
</feature>
<dbReference type="SUPFAM" id="SSF55804">
    <property type="entry name" value="Phoshotransferase/anion transport protein"/>
    <property type="match status" value="1"/>
</dbReference>
<dbReference type="GO" id="GO:0016301">
    <property type="term" value="F:kinase activity"/>
    <property type="evidence" value="ECO:0007669"/>
    <property type="project" value="UniProtKB-KW"/>
</dbReference>
<feature type="domain" description="PTS EIIA type-2" evidence="11">
    <location>
        <begin position="541"/>
        <end position="682"/>
    </location>
</feature>
<dbReference type="SUPFAM" id="SSF52794">
    <property type="entry name" value="PTS system IIB component-like"/>
    <property type="match status" value="1"/>
</dbReference>
<reference evidence="14 15" key="1">
    <citation type="submission" date="2016-10" db="EMBL/GenBank/DDBJ databases">
        <title>Draft genome sequences of four alkaliphilic bacteria belonging to the Anaerobacillus genus.</title>
        <authorList>
            <person name="Bassil N.M."/>
            <person name="Lloyd J.R."/>
        </authorList>
    </citation>
    <scope>NUCLEOTIDE SEQUENCE [LARGE SCALE GENOMIC DNA]</scope>
    <source>
        <strain evidence="14 15">DSM 18345</strain>
    </source>
</reference>
<dbReference type="CDD" id="cd05568">
    <property type="entry name" value="PTS_IIB_bgl_like"/>
    <property type="match status" value="1"/>
</dbReference>
<dbReference type="InterPro" id="IPR036095">
    <property type="entry name" value="PTS_EIIB-like_sf"/>
</dbReference>
<evidence type="ECO:0000259" key="13">
    <source>
        <dbReference type="PROSITE" id="PS51372"/>
    </source>
</evidence>
<dbReference type="InterPro" id="IPR011608">
    <property type="entry name" value="PRD"/>
</dbReference>
<dbReference type="PROSITE" id="PS51372">
    <property type="entry name" value="PRD_2"/>
    <property type="match status" value="2"/>
</dbReference>
<dbReference type="Gene3D" id="3.40.930.10">
    <property type="entry name" value="Mannitol-specific EII, Chain A"/>
    <property type="match status" value="1"/>
</dbReference>
<dbReference type="InterPro" id="IPR051351">
    <property type="entry name" value="Ascorbate-PTS_EIIA_comp"/>
</dbReference>
<organism evidence="14 15">
    <name type="scientific">Anaerobacillus alkalilacustris</name>
    <dbReference type="NCBI Taxonomy" id="393763"/>
    <lineage>
        <taxon>Bacteria</taxon>
        <taxon>Bacillati</taxon>
        <taxon>Bacillota</taxon>
        <taxon>Bacilli</taxon>
        <taxon>Bacillales</taxon>
        <taxon>Bacillaceae</taxon>
        <taxon>Anaerobacillus</taxon>
    </lineage>
</organism>
<dbReference type="GO" id="GO:0006355">
    <property type="term" value="P:regulation of DNA-templated transcription"/>
    <property type="evidence" value="ECO:0007669"/>
    <property type="project" value="InterPro"/>
</dbReference>
<keyword evidence="15" id="KW-1185">Reference proteome</keyword>
<evidence type="ECO:0000256" key="8">
    <source>
        <dbReference type="ARBA" id="ARBA00037387"/>
    </source>
</evidence>
<evidence type="ECO:0000256" key="3">
    <source>
        <dbReference type="ARBA" id="ARBA00022490"/>
    </source>
</evidence>
<protein>
    <recommendedName>
        <fullName evidence="9">Ascorbate-specific PTS system EIIA component</fullName>
    </recommendedName>
    <alternativeName>
        <fullName evidence="10">Ascorbate-specific phosphotransferase enzyme IIA component</fullName>
    </alternativeName>
</protein>
<keyword evidence="4" id="KW-0597">Phosphoprotein</keyword>
<evidence type="ECO:0000256" key="2">
    <source>
        <dbReference type="ARBA" id="ARBA00022448"/>
    </source>
</evidence>
<evidence type="ECO:0000256" key="7">
    <source>
        <dbReference type="ARBA" id="ARBA00022777"/>
    </source>
</evidence>
<dbReference type="InterPro" id="IPR013011">
    <property type="entry name" value="PTS_EIIB_2"/>
</dbReference>
<dbReference type="SUPFAM" id="SSF63520">
    <property type="entry name" value="PTS-regulatory domain, PRD"/>
    <property type="match status" value="2"/>
</dbReference>
<dbReference type="PANTHER" id="PTHR36203:SF1">
    <property type="entry name" value="ASCORBATE-SPECIFIC PTS SYSTEM EIIA COMPONENT"/>
    <property type="match status" value="1"/>
</dbReference>
<dbReference type="Pfam" id="PF00874">
    <property type="entry name" value="PRD"/>
    <property type="match status" value="2"/>
</dbReference>
<feature type="domain" description="PRD" evidence="13">
    <location>
        <begin position="288"/>
        <end position="395"/>
    </location>
</feature>
<comment type="subcellular location">
    <subcellularLocation>
        <location evidence="1">Cytoplasm</location>
    </subcellularLocation>
</comment>
<feature type="domain" description="PRD" evidence="13">
    <location>
        <begin position="184"/>
        <end position="284"/>
    </location>
</feature>
<dbReference type="Gene3D" id="1.10.1790.10">
    <property type="entry name" value="PRD domain"/>
    <property type="match status" value="1"/>
</dbReference>
<keyword evidence="5" id="KW-0808">Transferase</keyword>
<evidence type="ECO:0000313" key="15">
    <source>
        <dbReference type="Proteomes" id="UP000179524"/>
    </source>
</evidence>
<dbReference type="GO" id="GO:0005737">
    <property type="term" value="C:cytoplasm"/>
    <property type="evidence" value="ECO:0007669"/>
    <property type="project" value="UniProtKB-SubCell"/>
</dbReference>
<evidence type="ECO:0000259" key="12">
    <source>
        <dbReference type="PROSITE" id="PS51099"/>
    </source>
</evidence>
<dbReference type="CDD" id="cd00211">
    <property type="entry name" value="PTS_IIA_fru"/>
    <property type="match status" value="1"/>
</dbReference>
<dbReference type="PROSITE" id="PS51094">
    <property type="entry name" value="PTS_EIIA_TYPE_2"/>
    <property type="match status" value="1"/>
</dbReference>
<dbReference type="EMBL" id="MLQR01000031">
    <property type="protein sequence ID" value="OIJ12580.1"/>
    <property type="molecule type" value="Genomic_DNA"/>
</dbReference>
<evidence type="ECO:0000256" key="10">
    <source>
        <dbReference type="ARBA" id="ARBA00042072"/>
    </source>
</evidence>
<comment type="caution">
    <text evidence="14">The sequence shown here is derived from an EMBL/GenBank/DDBJ whole genome shotgun (WGS) entry which is preliminary data.</text>
</comment>
<dbReference type="AlphaFoldDB" id="A0A1S2LK59"/>
<dbReference type="PANTHER" id="PTHR36203">
    <property type="entry name" value="ASCORBATE-SPECIFIC PTS SYSTEM EIIA COMPONENT"/>
    <property type="match status" value="1"/>
</dbReference>
<accession>A0A1S2LK59</accession>
<keyword evidence="6" id="KW-0598">Phosphotransferase system</keyword>
<evidence type="ECO:0000256" key="6">
    <source>
        <dbReference type="ARBA" id="ARBA00022683"/>
    </source>
</evidence>
<dbReference type="RefSeq" id="WP_071310258.1">
    <property type="nucleotide sequence ID" value="NZ_MLQR01000031.1"/>
</dbReference>
<dbReference type="OrthoDB" id="369398at2"/>
<dbReference type="InterPro" id="IPR016152">
    <property type="entry name" value="PTrfase/Anion_transptr"/>
</dbReference>
<evidence type="ECO:0000256" key="4">
    <source>
        <dbReference type="ARBA" id="ARBA00022553"/>
    </source>
</evidence>
<proteinExistence type="predicted"/>
<evidence type="ECO:0000256" key="9">
    <source>
        <dbReference type="ARBA" id="ARBA00041175"/>
    </source>
</evidence>